<dbReference type="SUPFAM" id="SSF50156">
    <property type="entry name" value="PDZ domain-like"/>
    <property type="match status" value="6"/>
</dbReference>
<organism evidence="3">
    <name type="scientific">Nothobranchius furzeri</name>
    <name type="common">Turquoise killifish</name>
    <dbReference type="NCBI Taxonomy" id="105023"/>
    <lineage>
        <taxon>Eukaryota</taxon>
        <taxon>Metazoa</taxon>
        <taxon>Chordata</taxon>
        <taxon>Craniata</taxon>
        <taxon>Vertebrata</taxon>
        <taxon>Euteleostomi</taxon>
        <taxon>Actinopterygii</taxon>
        <taxon>Neopterygii</taxon>
        <taxon>Teleostei</taxon>
        <taxon>Neoteleostei</taxon>
        <taxon>Acanthomorphata</taxon>
        <taxon>Ovalentaria</taxon>
        <taxon>Atherinomorphae</taxon>
        <taxon>Cyprinodontiformes</taxon>
        <taxon>Nothobranchiidae</taxon>
        <taxon>Nothobranchius</taxon>
    </lineage>
</organism>
<feature type="compositionally biased region" description="Polar residues" evidence="1">
    <location>
        <begin position="247"/>
        <end position="261"/>
    </location>
</feature>
<dbReference type="RefSeq" id="XP_070402421.1">
    <property type="nucleotide sequence ID" value="XM_070546320.1"/>
</dbReference>
<feature type="region of interest" description="Disordered" evidence="1">
    <location>
        <begin position="1487"/>
        <end position="1509"/>
    </location>
</feature>
<feature type="compositionally biased region" description="Basic residues" evidence="1">
    <location>
        <begin position="1723"/>
        <end position="1733"/>
    </location>
</feature>
<evidence type="ECO:0000313" key="3">
    <source>
        <dbReference type="EMBL" id="SBP48074.1"/>
    </source>
</evidence>
<name>A0A1A7ZZ41_NOTFU</name>
<dbReference type="RefSeq" id="XP_070402420.1">
    <property type="nucleotide sequence ID" value="XM_070546319.1"/>
</dbReference>
<dbReference type="PANTHER" id="PTHR11324:SF16">
    <property type="entry name" value="PDZ DOMAIN-CONTAINING PROTEIN 2"/>
    <property type="match status" value="1"/>
</dbReference>
<gene>
    <name evidence="3" type="primary">PDZD2</name>
</gene>
<reference evidence="3" key="1">
    <citation type="submission" date="2016-05" db="EMBL/GenBank/DDBJ databases">
        <authorList>
            <person name="Lavstsen T."/>
            <person name="Jespersen J.S."/>
        </authorList>
    </citation>
    <scope>NUCLEOTIDE SEQUENCE</scope>
    <source>
        <tissue evidence="3">Brain</tissue>
    </source>
</reference>
<dbReference type="PROSITE" id="PS50106">
    <property type="entry name" value="PDZ"/>
    <property type="match status" value="5"/>
</dbReference>
<feature type="domain" description="PDZ" evidence="2">
    <location>
        <begin position="1057"/>
        <end position="1142"/>
    </location>
</feature>
<reference evidence="3" key="2">
    <citation type="submission" date="2016-06" db="EMBL/GenBank/DDBJ databases">
        <title>The genome of a short-lived fish provides insights into sex chromosome evolution and the genetic control of aging.</title>
        <authorList>
            <person name="Reichwald K."/>
            <person name="Felder M."/>
            <person name="Petzold A."/>
            <person name="Koch P."/>
            <person name="Groth M."/>
            <person name="Platzer M."/>
        </authorList>
    </citation>
    <scope>NUCLEOTIDE SEQUENCE</scope>
    <source>
        <tissue evidence="3">Brain</tissue>
    </source>
</reference>
<dbReference type="InterPro" id="IPR001478">
    <property type="entry name" value="PDZ"/>
</dbReference>
<dbReference type="Pfam" id="PF00595">
    <property type="entry name" value="PDZ"/>
    <property type="match status" value="4"/>
</dbReference>
<feature type="compositionally biased region" description="Basic residues" evidence="1">
    <location>
        <begin position="1590"/>
        <end position="1600"/>
    </location>
</feature>
<feature type="region of interest" description="Disordered" evidence="1">
    <location>
        <begin position="1147"/>
        <end position="1170"/>
    </location>
</feature>
<sequence length="1937" mass="210143">MSDLHQAQNARMPITRDNSFSILLLLEDWVKAQTQRSQRERNKNEEFIHGEEAGLFSSGCVHVDDMPRCLAAVQKLVEYIKLNFLESDSAPSTSPCSYGNGLDVELHAVSLTRAEDDGLEFGLSFGNIPIFGDSNVRMKGGQRKRWGRCPIIDVGSIWVTEVKKTSPAARCRCIKLRDELLSVNGQLMVGVDVSGASYLVDLCWNGGCIYLILLRRVKRKAPLPPDDLREGVNDLTNGNSGEDEQQDATPSQDLICSTNSSRTRKFGVVSRSSISGDNMKTVNSEVHTGPQNHSSPLYTDAEISLLMDDSDCSPDSSPRGKTALPHRRNPATLPARSHSQLLDSNMDSFMSDSLRQPREGHHIWKMHMVKGQEGLGMQITGGRGSKRSPHGIIIARIEKQGAIYRDGRLQVGDELLMVNGRSLVGLTHQEAVDVLRFTTGLVQLVVSSQEVSEVDFEHSSSTSLPDLVSTCKSSSCLSQTTALLSSQNLNVSQDLHHSHLDASLDKLDELNQGEESTSCCRSRTSVQVFNQTPGRSSHLESVGEDDELLVGTTSKVTEKLSACRLKHTLPQQLDSAGVKQEYQLAKKSARSLSTVQVESPWRLAQPSIISSIVLMKGQGKGLGFSIVGGQDTARGQMGIFVKTIFPHGAAAADGRLKEGDEILEVNGNSLRELTHQQAIQTFKQLKRGVVTLTIRTRLISPNLTPCSTPTLPSRSASPSSRTSGGTPVPVGLDGSDGNWGPGPGSKDRIIMEVTLSKEPGVGLGIRICCLTPENSAPGIYIHSLALGSVAKMDGRLSRGDQILEVNTVSLRHAPLSEAYAVLTDCGPGPVSLIISRHPNPRVTEQEMDNMISRSTNKDKMSRNRSSPSSQELTCGNPHPAGKDGSGGVLAPFSWSMKRFLEPATRGSLSSETELSQYFSQDVPDHPFQSDPVLSVSDGVLHQQSYSISAEDGLSQTQKCDPECSLSAEKVSSLLNHHQAGGVSSPAPARSPLLRQRRIFCYDDELRDSEEDKNAELLSLPHKPRPDDVVPGLLQIQTDLTLREDNQEGAAEPGDVHTVSLRRRDNESFGLDVEITSSPLKVLIVGLKPGSSPAEPNSSGELSPGDVIVRIGDRAVSSFSYQDLCELMHNLPTMLSLEIKKALPDQLSGVMMSPGSSDGDIRSTQTSEEDDPTFVKVAHSCLLEASITSDEDTSITSPVGTLSCFSQQTEDSGSCLQNSSESDPGSVTSPESSDGFTTEKSLIADMMTDGSLCDSYGQEVELHKPSCLNQLPQEPPPPLQHVRHKVNKVSTSLPLLELYNRTGPESAEEGLINGAKVNTVLSSSHKSLSIYRSPSQADTSISQGAAANMPADGTQRLFKHLSTQTLSVYSRTSESSCGSDKRVSTSEQNQQPKDQFSSDLSVKNNSSLKPPRQSNCSVENSTFRLQTESCPPKRTVLSIKSKVQWKPEQKLALSQNPVSSDTNVALKQFTSLMPPMATMSRLINATNQEDMKSSEDDGRQIPGERGHSGGVLQSEQLALEKNVNLRSKSQTQTRRTFIELRLSSSGFLSPAFKCRDEVTSKDFQIKMDQRFPSQPSPVSADDAMLSDRLHSTKNAHTRKTNGSKSRSAVEIGGAFRPSTSRQSMKRRSLFTDNGLSADCKPFSVQHKIKSFESLANVDNPSARSSDVLLFALTYSAPLKRISADSKGQEASTSSAPSTSHLLGEHGQGEDPTCLDGTSQQTRLLQHRKRGRLPSRRMQQLRALSMPDLERLCPDDFRGCETAVTKADVSIHYASSSSAVPTGAAAAAAQQGDTKPPGWSIRLKNLVSCPMSQQKLQTLLSSQNSRSYVSSLLDETKISQETLNTILVVLNKEEGSGLGFSVSGGVDLEQKNISVHRVFTKGASSSDATIQRGDIILSINGTRLEGKSHAEVVACLHQARFSTQALVVLWRSEDTNQFL</sequence>
<dbReference type="CDD" id="cd06758">
    <property type="entry name" value="PDZ2_PDZD2-like"/>
    <property type="match status" value="1"/>
</dbReference>
<feature type="region of interest" description="Disordered" evidence="1">
    <location>
        <begin position="1682"/>
        <end position="1734"/>
    </location>
</feature>
<feature type="compositionally biased region" description="Polar residues" evidence="1">
    <location>
        <begin position="270"/>
        <end position="297"/>
    </location>
</feature>
<dbReference type="InterPro" id="IPR036034">
    <property type="entry name" value="PDZ_sf"/>
</dbReference>
<feature type="domain" description="PDZ" evidence="2">
    <location>
        <begin position="365"/>
        <end position="450"/>
    </location>
</feature>
<dbReference type="CDD" id="cd06760">
    <property type="entry name" value="PDZ4_PDZD2-PDZ2_hPro-IL-16-like"/>
    <property type="match status" value="1"/>
</dbReference>
<feature type="compositionally biased region" description="Basic and acidic residues" evidence="1">
    <location>
        <begin position="1488"/>
        <end position="1506"/>
    </location>
</feature>
<dbReference type="SMART" id="SM00228">
    <property type="entry name" value="PDZ"/>
    <property type="match status" value="6"/>
</dbReference>
<accession>A0A1A7ZZ41</accession>
<feature type="domain" description="PDZ" evidence="2">
    <location>
        <begin position="611"/>
        <end position="697"/>
    </location>
</feature>
<dbReference type="GeneID" id="107397027"/>
<feature type="region of interest" description="Disordered" evidence="1">
    <location>
        <begin position="223"/>
        <end position="337"/>
    </location>
</feature>
<dbReference type="CDD" id="cd06759">
    <property type="entry name" value="PDZ3_PDZD2-PDZ1_hPro-IL-16-like"/>
    <property type="match status" value="1"/>
</dbReference>
<dbReference type="FunFam" id="2.30.42.10:FF:000127">
    <property type="entry name" value="Pro-interleukin-16"/>
    <property type="match status" value="1"/>
</dbReference>
<feature type="compositionally biased region" description="Low complexity" evidence="1">
    <location>
        <begin position="707"/>
        <end position="727"/>
    </location>
</feature>
<feature type="domain" description="PDZ" evidence="2">
    <location>
        <begin position="752"/>
        <end position="822"/>
    </location>
</feature>
<protein>
    <submittedName>
        <fullName evidence="3">PDZ domain containing 2</fullName>
    </submittedName>
</protein>
<feature type="domain" description="PDZ" evidence="2">
    <location>
        <begin position="1845"/>
        <end position="1917"/>
    </location>
</feature>
<feature type="region of interest" description="Disordered" evidence="1">
    <location>
        <begin position="703"/>
        <end position="745"/>
    </location>
</feature>
<dbReference type="CDD" id="cd06762">
    <property type="entry name" value="PDZ6_PDZD2-PDZ3_hPro-IL-16-like"/>
    <property type="match status" value="1"/>
</dbReference>
<evidence type="ECO:0000259" key="2">
    <source>
        <dbReference type="PROSITE" id="PS50106"/>
    </source>
</evidence>
<feature type="compositionally biased region" description="Polar residues" evidence="1">
    <location>
        <begin position="1687"/>
        <end position="1699"/>
    </location>
</feature>
<feature type="region of interest" description="Disordered" evidence="1">
    <location>
        <begin position="1370"/>
        <end position="1419"/>
    </location>
</feature>
<feature type="region of interest" description="Disordered" evidence="1">
    <location>
        <begin position="1211"/>
        <end position="1235"/>
    </location>
</feature>
<feature type="region of interest" description="Disordered" evidence="1">
    <location>
        <begin position="852"/>
        <end position="887"/>
    </location>
</feature>
<dbReference type="Gene3D" id="2.30.42.10">
    <property type="match status" value="6"/>
</dbReference>
<dbReference type="PANTHER" id="PTHR11324">
    <property type="entry name" value="IL16-RELATED"/>
    <property type="match status" value="1"/>
</dbReference>
<dbReference type="EMBL" id="HADY01009589">
    <property type="protein sequence ID" value="SBP48074.1"/>
    <property type="molecule type" value="Transcribed_RNA"/>
</dbReference>
<proteinExistence type="predicted"/>
<feature type="compositionally biased region" description="Polar residues" evidence="1">
    <location>
        <begin position="1384"/>
        <end position="1419"/>
    </location>
</feature>
<feature type="compositionally biased region" description="Polar residues" evidence="1">
    <location>
        <begin position="863"/>
        <end position="873"/>
    </location>
</feature>
<evidence type="ECO:0000256" key="1">
    <source>
        <dbReference type="SAM" id="MobiDB-lite"/>
    </source>
</evidence>
<feature type="region of interest" description="Disordered" evidence="1">
    <location>
        <begin position="1590"/>
        <end position="1624"/>
    </location>
</feature>